<dbReference type="eggNOG" id="COG1428">
    <property type="taxonomic scope" value="Bacteria"/>
</dbReference>
<dbReference type="CDD" id="cd01673">
    <property type="entry name" value="dNK"/>
    <property type="match status" value="1"/>
</dbReference>
<feature type="binding site" evidence="7">
    <location>
        <position position="31"/>
    </location>
    <ligand>
        <name>substrate</name>
    </ligand>
</feature>
<evidence type="ECO:0000256" key="2">
    <source>
        <dbReference type="ARBA" id="ARBA00022679"/>
    </source>
</evidence>
<organism evidence="10 11">
    <name type="scientific">Segatella oulorum</name>
    <dbReference type="NCBI Taxonomy" id="28136"/>
    <lineage>
        <taxon>Bacteria</taxon>
        <taxon>Pseudomonadati</taxon>
        <taxon>Bacteroidota</taxon>
        <taxon>Bacteroidia</taxon>
        <taxon>Bacteroidales</taxon>
        <taxon>Prevotellaceae</taxon>
        <taxon>Segatella</taxon>
    </lineage>
</organism>
<feature type="binding site" evidence="8">
    <location>
        <begin position="7"/>
        <end position="15"/>
    </location>
    <ligand>
        <name>ATP</name>
        <dbReference type="ChEBI" id="CHEBI:30616"/>
    </ligand>
</feature>
<dbReference type="GO" id="GO:0005737">
    <property type="term" value="C:cytoplasm"/>
    <property type="evidence" value="ECO:0007669"/>
    <property type="project" value="TreeGrafter"/>
</dbReference>
<dbReference type="InterPro" id="IPR002624">
    <property type="entry name" value="DCK/DGK"/>
</dbReference>
<dbReference type="PANTHER" id="PTHR10513">
    <property type="entry name" value="DEOXYNUCLEOSIDE KINASE"/>
    <property type="match status" value="1"/>
</dbReference>
<dbReference type="GeneID" id="95426940"/>
<dbReference type="RefSeq" id="WP_004381519.1">
    <property type="nucleotide sequence ID" value="NZ_CAURQX010000004.1"/>
</dbReference>
<dbReference type="Pfam" id="PF01712">
    <property type="entry name" value="dNK"/>
    <property type="match status" value="1"/>
</dbReference>
<feature type="active site" description="Proton acceptor" evidence="6">
    <location>
        <position position="78"/>
    </location>
</feature>
<keyword evidence="2" id="KW-0808">Transferase</keyword>
<evidence type="ECO:0000259" key="9">
    <source>
        <dbReference type="Pfam" id="PF01712"/>
    </source>
</evidence>
<evidence type="ECO:0000313" key="11">
    <source>
        <dbReference type="Proteomes" id="UP000190065"/>
    </source>
</evidence>
<proteinExistence type="inferred from homology"/>
<dbReference type="SUPFAM" id="SSF52540">
    <property type="entry name" value="P-loop containing nucleoside triphosphate hydrolases"/>
    <property type="match status" value="1"/>
</dbReference>
<feature type="binding site" evidence="7">
    <location>
        <position position="84"/>
    </location>
    <ligand>
        <name>substrate</name>
    </ligand>
</feature>
<dbReference type="FunFam" id="3.40.50.300:FF:000659">
    <property type="entry name" value="Deoxyguanosine kinase"/>
    <property type="match status" value="1"/>
</dbReference>
<evidence type="ECO:0000256" key="8">
    <source>
        <dbReference type="PIRSR" id="PIRSR000705-3"/>
    </source>
</evidence>
<sequence length="210" mass="24557">MHIAIAGNIGSGKTTLTRMLAKRFHWTPRFEPVDNNPYLDDFYADMPRWSFNLQVYFLNKRFKEVVEIAKSKDTIIQDRTIFEDARIFAPNLHAMGMMSDRDFANYSDLFDLMISLVELPDLMIYIRSSIPTLVNHIGKRGREFEKSIRIDYLTGLNNRYEAWIKGYKGHLIIVDGDNIDFENSAQDFQKITDQIDAELYGLFPLKDDKR</sequence>
<protein>
    <submittedName>
        <fullName evidence="10">Deoxyadenosine/deoxycytidine kinase</fullName>
    </submittedName>
</protein>
<dbReference type="PIRSF" id="PIRSF000705">
    <property type="entry name" value="DNK"/>
    <property type="match status" value="1"/>
</dbReference>
<evidence type="ECO:0000256" key="4">
    <source>
        <dbReference type="ARBA" id="ARBA00022777"/>
    </source>
</evidence>
<evidence type="ECO:0000256" key="5">
    <source>
        <dbReference type="ARBA" id="ARBA00022840"/>
    </source>
</evidence>
<gene>
    <name evidence="10" type="ORF">SAMN02745202_01578</name>
</gene>
<dbReference type="EMBL" id="FUXK01000017">
    <property type="protein sequence ID" value="SJZ95421.1"/>
    <property type="molecule type" value="Genomic_DNA"/>
</dbReference>
<evidence type="ECO:0000256" key="1">
    <source>
        <dbReference type="ARBA" id="ARBA00007420"/>
    </source>
</evidence>
<dbReference type="PANTHER" id="PTHR10513:SF35">
    <property type="entry name" value="DEOXYADENOSINE KINASE"/>
    <property type="match status" value="1"/>
</dbReference>
<dbReference type="AlphaFoldDB" id="A0A1T4PW14"/>
<name>A0A1T4PW14_9BACT</name>
<dbReference type="STRING" id="28136.SAMN02745202_01578"/>
<keyword evidence="5 8" id="KW-0067">ATP-binding</keyword>
<feature type="binding site" evidence="7">
    <location>
        <position position="43"/>
    </location>
    <ligand>
        <name>substrate</name>
    </ligand>
</feature>
<evidence type="ECO:0000256" key="3">
    <source>
        <dbReference type="ARBA" id="ARBA00022741"/>
    </source>
</evidence>
<evidence type="ECO:0000256" key="7">
    <source>
        <dbReference type="PIRSR" id="PIRSR000705-2"/>
    </source>
</evidence>
<dbReference type="GO" id="GO:0019136">
    <property type="term" value="F:deoxynucleoside kinase activity"/>
    <property type="evidence" value="ECO:0007669"/>
    <property type="project" value="InterPro"/>
</dbReference>
<comment type="similarity">
    <text evidence="1">Belongs to the DCK/DGK family.</text>
</comment>
<keyword evidence="4 10" id="KW-0418">Kinase</keyword>
<evidence type="ECO:0000256" key="6">
    <source>
        <dbReference type="PIRSR" id="PIRSR000705-1"/>
    </source>
</evidence>
<dbReference type="Gene3D" id="3.40.50.300">
    <property type="entry name" value="P-loop containing nucleotide triphosphate hydrolases"/>
    <property type="match status" value="1"/>
</dbReference>
<dbReference type="Proteomes" id="UP000190065">
    <property type="component" value="Unassembled WGS sequence"/>
</dbReference>
<dbReference type="InterPro" id="IPR031314">
    <property type="entry name" value="DNK_dom"/>
</dbReference>
<feature type="binding site" evidence="7">
    <location>
        <position position="79"/>
    </location>
    <ligand>
        <name>substrate</name>
    </ligand>
</feature>
<feature type="binding site" evidence="7">
    <location>
        <position position="54"/>
    </location>
    <ligand>
        <name>substrate</name>
    </ligand>
</feature>
<dbReference type="InterPro" id="IPR050566">
    <property type="entry name" value="Deoxyribonucleoside_kinase"/>
</dbReference>
<accession>A0A1T4PW14</accession>
<keyword evidence="3 8" id="KW-0547">Nucleotide-binding</keyword>
<reference evidence="10 11" key="1">
    <citation type="submission" date="2017-02" db="EMBL/GenBank/DDBJ databases">
        <authorList>
            <person name="Peterson S.W."/>
        </authorList>
    </citation>
    <scope>NUCLEOTIDE SEQUENCE [LARGE SCALE GENOMIC DNA]</scope>
    <source>
        <strain evidence="10 11">ATCC 43324</strain>
    </source>
</reference>
<dbReference type="GO" id="GO:0005524">
    <property type="term" value="F:ATP binding"/>
    <property type="evidence" value="ECO:0007669"/>
    <property type="project" value="UniProtKB-KW"/>
</dbReference>
<evidence type="ECO:0000313" key="10">
    <source>
        <dbReference type="EMBL" id="SJZ95421.1"/>
    </source>
</evidence>
<dbReference type="InterPro" id="IPR027417">
    <property type="entry name" value="P-loop_NTPase"/>
</dbReference>
<feature type="binding site" evidence="7">
    <location>
        <position position="145"/>
    </location>
    <ligand>
        <name>substrate</name>
    </ligand>
</feature>
<feature type="domain" description="Deoxynucleoside kinase" evidence="9">
    <location>
        <begin position="3"/>
        <end position="196"/>
    </location>
</feature>